<evidence type="ECO:0000256" key="4">
    <source>
        <dbReference type="ARBA" id="ARBA00022553"/>
    </source>
</evidence>
<evidence type="ECO:0000313" key="10">
    <source>
        <dbReference type="EMBL" id="MBU3874951.1"/>
    </source>
</evidence>
<evidence type="ECO:0000256" key="1">
    <source>
        <dbReference type="ARBA" id="ARBA00000085"/>
    </source>
</evidence>
<comment type="subcellular location">
    <subcellularLocation>
        <location evidence="2">Membrane</location>
        <topology evidence="2">Multi-pass membrane protein</topology>
    </subcellularLocation>
</comment>
<dbReference type="RefSeq" id="WP_216239629.1">
    <property type="nucleotide sequence ID" value="NZ_JABACJ020000002.1"/>
</dbReference>
<gene>
    <name evidence="10" type="ORF">HGO97_003875</name>
</gene>
<dbReference type="GO" id="GO:0016301">
    <property type="term" value="F:kinase activity"/>
    <property type="evidence" value="ECO:0007669"/>
    <property type="project" value="UniProtKB-KW"/>
</dbReference>
<dbReference type="SMART" id="SM00387">
    <property type="entry name" value="HATPase_c"/>
    <property type="match status" value="1"/>
</dbReference>
<evidence type="ECO:0000313" key="11">
    <source>
        <dbReference type="Proteomes" id="UP000723714"/>
    </source>
</evidence>
<dbReference type="CDD" id="cd00075">
    <property type="entry name" value="HATPase"/>
    <property type="match status" value="1"/>
</dbReference>
<dbReference type="PROSITE" id="PS50109">
    <property type="entry name" value="HIS_KIN"/>
    <property type="match status" value="1"/>
</dbReference>
<comment type="catalytic activity">
    <reaction evidence="1">
        <text>ATP + protein L-histidine = ADP + protein N-phospho-L-histidine.</text>
        <dbReference type="EC" id="2.7.13.3"/>
    </reaction>
</comment>
<keyword evidence="8" id="KW-0812">Transmembrane</keyword>
<evidence type="ECO:0000259" key="9">
    <source>
        <dbReference type="PROSITE" id="PS50109"/>
    </source>
</evidence>
<dbReference type="SMART" id="SM00388">
    <property type="entry name" value="HisKA"/>
    <property type="match status" value="1"/>
</dbReference>
<feature type="domain" description="Histidine kinase" evidence="9">
    <location>
        <begin position="249"/>
        <end position="468"/>
    </location>
</feature>
<evidence type="ECO:0000256" key="3">
    <source>
        <dbReference type="ARBA" id="ARBA00012438"/>
    </source>
</evidence>
<proteinExistence type="predicted"/>
<dbReference type="Pfam" id="PF00512">
    <property type="entry name" value="HisKA"/>
    <property type="match status" value="1"/>
</dbReference>
<keyword evidence="11" id="KW-1185">Reference proteome</keyword>
<name>A0ABS6D0B5_9FIRM</name>
<protein>
    <recommendedName>
        <fullName evidence="3">histidine kinase</fullName>
        <ecNumber evidence="3">2.7.13.3</ecNumber>
    </recommendedName>
</protein>
<dbReference type="Pfam" id="PF02518">
    <property type="entry name" value="HATPase_c"/>
    <property type="match status" value="1"/>
</dbReference>
<dbReference type="InterPro" id="IPR005467">
    <property type="entry name" value="His_kinase_dom"/>
</dbReference>
<dbReference type="InterPro" id="IPR003661">
    <property type="entry name" value="HisK_dim/P_dom"/>
</dbReference>
<keyword evidence="7 8" id="KW-0472">Membrane</keyword>
<dbReference type="PANTHER" id="PTHR45528:SF8">
    <property type="entry name" value="HISTIDINE KINASE"/>
    <property type="match status" value="1"/>
</dbReference>
<dbReference type="InterPro" id="IPR050398">
    <property type="entry name" value="HssS/ArlS-like"/>
</dbReference>
<evidence type="ECO:0000256" key="6">
    <source>
        <dbReference type="ARBA" id="ARBA00022777"/>
    </source>
</evidence>
<dbReference type="EMBL" id="JABACJ020000002">
    <property type="protein sequence ID" value="MBU3874951.1"/>
    <property type="molecule type" value="Genomic_DNA"/>
</dbReference>
<keyword evidence="4" id="KW-0597">Phosphoprotein</keyword>
<reference evidence="10 11" key="1">
    <citation type="submission" date="2021-06" db="EMBL/GenBank/DDBJ databases">
        <title>Faecalicatena sp. nov. isolated from porcine feces.</title>
        <authorList>
            <person name="Oh B.S."/>
            <person name="Lee J.H."/>
        </authorList>
    </citation>
    <scope>NUCLEOTIDE SEQUENCE [LARGE SCALE GENOMIC DNA]</scope>
    <source>
        <strain evidence="10 11">AGMB00832</strain>
    </source>
</reference>
<feature type="transmembrane region" description="Helical" evidence="8">
    <location>
        <begin position="164"/>
        <end position="183"/>
    </location>
</feature>
<dbReference type="EC" id="2.7.13.3" evidence="3"/>
<feature type="transmembrane region" description="Helical" evidence="8">
    <location>
        <begin position="12"/>
        <end position="33"/>
    </location>
</feature>
<keyword evidence="5" id="KW-0808">Transferase</keyword>
<keyword evidence="8" id="KW-1133">Transmembrane helix</keyword>
<evidence type="ECO:0000256" key="7">
    <source>
        <dbReference type="ARBA" id="ARBA00023136"/>
    </source>
</evidence>
<comment type="caution">
    <text evidence="10">The sequence shown here is derived from an EMBL/GenBank/DDBJ whole genome shotgun (WGS) entry which is preliminary data.</text>
</comment>
<dbReference type="CDD" id="cd00082">
    <property type="entry name" value="HisKA"/>
    <property type="match status" value="1"/>
</dbReference>
<sequence>MKSIPKLIRRFFSVLLISLFLILFLNFALLYLVTARSRANAGGWDMADKVSAALIKNENGQYILGTNEGQDMGQILKTGNTWAILIDKNNLEVTWHSEDLPSEIPLKYDINMISFLSRAYLKDYPTTTSNHSDGLIVLGFPKDRYWKHIYNTFDYQIIANAPKLLWLFLTVNLFLILFIYLTVTTKLLKTLGPIVDGIQTLPDGQEVYIKEIGLFSEIAQAINRTSEKLRTQERKLRKQEQARANWIAGVSHDIRTPLSMIMGYAGQLEDSPALNQEQHEKAAVIQQQSIRMKNLINDLNLASKLEYNMQPLHTELSDIIPIIRQTVVDFMNLDVENKFPIDWEIDESLTMCMALADKELLKRAVSNLIINAQVHNPQGCILHISVIYQDEICSILVEDDGIGISEEQLLALKNTPHYMLCDSNTNGQRHGLGLMIVRQIAQAHGGTLEFDHGKNGGFLAVIRIPAFLS</sequence>
<keyword evidence="6 10" id="KW-0418">Kinase</keyword>
<evidence type="ECO:0000256" key="8">
    <source>
        <dbReference type="SAM" id="Phobius"/>
    </source>
</evidence>
<dbReference type="Proteomes" id="UP000723714">
    <property type="component" value="Unassembled WGS sequence"/>
</dbReference>
<evidence type="ECO:0000256" key="2">
    <source>
        <dbReference type="ARBA" id="ARBA00004141"/>
    </source>
</evidence>
<organism evidence="10 11">
    <name type="scientific">Faecalicatena faecalis</name>
    <dbReference type="NCBI Taxonomy" id="2726362"/>
    <lineage>
        <taxon>Bacteria</taxon>
        <taxon>Bacillati</taxon>
        <taxon>Bacillota</taxon>
        <taxon>Clostridia</taxon>
        <taxon>Lachnospirales</taxon>
        <taxon>Lachnospiraceae</taxon>
        <taxon>Faecalicatena</taxon>
    </lineage>
</organism>
<evidence type="ECO:0000256" key="5">
    <source>
        <dbReference type="ARBA" id="ARBA00022679"/>
    </source>
</evidence>
<accession>A0ABS6D0B5</accession>
<dbReference type="InterPro" id="IPR003594">
    <property type="entry name" value="HATPase_dom"/>
</dbReference>
<dbReference type="PANTHER" id="PTHR45528">
    <property type="entry name" value="SENSOR HISTIDINE KINASE CPXA"/>
    <property type="match status" value="1"/>
</dbReference>